<reference evidence="1 2" key="1">
    <citation type="journal article" date="2017" name="G3 (Bethesda)">
        <title>The Physical Genome Mapping of Anopheles albimanus Corrected Scaffold Misassemblies and Identified Interarm Rearrangements in Genus Anopheles.</title>
        <authorList>
            <person name="Artemov G.N."/>
            <person name="Peery A.N."/>
            <person name="Jiang X."/>
            <person name="Tu Z."/>
            <person name="Stegniy V.N."/>
            <person name="Sharakhova M.V."/>
            <person name="Sharakhov I.V."/>
        </authorList>
    </citation>
    <scope>NUCLEOTIDE SEQUENCE [LARGE SCALE GENOMIC DNA]</scope>
    <source>
        <strain evidence="1 2">ALBI9_A</strain>
    </source>
</reference>
<reference evidence="1" key="2">
    <citation type="submission" date="2022-08" db="UniProtKB">
        <authorList>
            <consortium name="EnsemblMetazoa"/>
        </authorList>
    </citation>
    <scope>IDENTIFICATION</scope>
    <source>
        <strain evidence="1">STECLA/ALBI9_A</strain>
    </source>
</reference>
<accession>A0A182FX72</accession>
<dbReference type="VEuPathDB" id="VectorBase:AALB014248"/>
<protein>
    <submittedName>
        <fullName evidence="1">Uncharacterized protein</fullName>
    </submittedName>
</protein>
<evidence type="ECO:0000313" key="1">
    <source>
        <dbReference type="EnsemblMetazoa" id="AALB014248-PA"/>
    </source>
</evidence>
<organism evidence="1 2">
    <name type="scientific">Anopheles albimanus</name>
    <name type="common">New world malaria mosquito</name>
    <dbReference type="NCBI Taxonomy" id="7167"/>
    <lineage>
        <taxon>Eukaryota</taxon>
        <taxon>Metazoa</taxon>
        <taxon>Ecdysozoa</taxon>
        <taxon>Arthropoda</taxon>
        <taxon>Hexapoda</taxon>
        <taxon>Insecta</taxon>
        <taxon>Pterygota</taxon>
        <taxon>Neoptera</taxon>
        <taxon>Endopterygota</taxon>
        <taxon>Diptera</taxon>
        <taxon>Nematocera</taxon>
        <taxon>Culicoidea</taxon>
        <taxon>Culicidae</taxon>
        <taxon>Anophelinae</taxon>
        <taxon>Anopheles</taxon>
    </lineage>
</organism>
<dbReference type="Proteomes" id="UP000069272">
    <property type="component" value="Chromosome 2R"/>
</dbReference>
<proteinExistence type="predicted"/>
<sequence length="14" mass="1452">MRCVAEMSVGAKVA</sequence>
<keyword evidence="2" id="KW-1185">Reference proteome</keyword>
<name>A0A182FX72_ANOAL</name>
<dbReference type="EnsemblMetazoa" id="AALB014248-RA">
    <property type="protein sequence ID" value="AALB014248-PA"/>
    <property type="gene ID" value="AALB014248"/>
</dbReference>
<evidence type="ECO:0000313" key="2">
    <source>
        <dbReference type="Proteomes" id="UP000069272"/>
    </source>
</evidence>